<accession>A0ABV3ASQ7</accession>
<dbReference type="Proteomes" id="UP001551189">
    <property type="component" value="Unassembled WGS sequence"/>
</dbReference>
<evidence type="ECO:0008006" key="3">
    <source>
        <dbReference type="Google" id="ProtNLM"/>
    </source>
</evidence>
<comment type="caution">
    <text evidence="1">The sequence shown here is derived from an EMBL/GenBank/DDBJ whole genome shotgun (WGS) entry which is preliminary data.</text>
</comment>
<reference evidence="1 2" key="1">
    <citation type="submission" date="2024-06" db="EMBL/GenBank/DDBJ databases">
        <title>The Natural Products Discovery Center: Release of the First 8490 Sequenced Strains for Exploring Actinobacteria Biosynthetic Diversity.</title>
        <authorList>
            <person name="Kalkreuter E."/>
            <person name="Kautsar S.A."/>
            <person name="Yang D."/>
            <person name="Bader C.D."/>
            <person name="Teijaro C.N."/>
            <person name="Fluegel L."/>
            <person name="Davis C.M."/>
            <person name="Simpson J.R."/>
            <person name="Lauterbach L."/>
            <person name="Steele A.D."/>
            <person name="Gui C."/>
            <person name="Meng S."/>
            <person name="Li G."/>
            <person name="Viehrig K."/>
            <person name="Ye F."/>
            <person name="Su P."/>
            <person name="Kiefer A.F."/>
            <person name="Nichols A."/>
            <person name="Cepeda A.J."/>
            <person name="Yan W."/>
            <person name="Fan B."/>
            <person name="Jiang Y."/>
            <person name="Adhikari A."/>
            <person name="Zheng C.-J."/>
            <person name="Schuster L."/>
            <person name="Cowan T.M."/>
            <person name="Smanski M.J."/>
            <person name="Chevrette M.G."/>
            <person name="De Carvalho L.P.S."/>
            <person name="Shen B."/>
        </authorList>
    </citation>
    <scope>NUCLEOTIDE SEQUENCE [LARGE SCALE GENOMIC DNA]</scope>
    <source>
        <strain evidence="1 2">NPDC046851</strain>
    </source>
</reference>
<sequence length="96" mass="10451">MAVRRLTGQYEQAVLTGWDPFASKLYAGLEGFVARAEPSWVTGAHCYVEVPSTLTALFTEVVEQGGGWDEVADQWLQPNGVVVQQPLIVARPVSTC</sequence>
<dbReference type="RefSeq" id="WP_359690392.1">
    <property type="nucleotide sequence ID" value="NZ_JBEYXT010000008.1"/>
</dbReference>
<dbReference type="EMBL" id="JBEYXT010000008">
    <property type="protein sequence ID" value="MEU6800034.1"/>
    <property type="molecule type" value="Genomic_DNA"/>
</dbReference>
<proteinExistence type="predicted"/>
<organism evidence="1 2">
    <name type="scientific">Streptomyces neyagawaensis</name>
    <dbReference type="NCBI Taxonomy" id="42238"/>
    <lineage>
        <taxon>Bacteria</taxon>
        <taxon>Bacillati</taxon>
        <taxon>Actinomycetota</taxon>
        <taxon>Actinomycetes</taxon>
        <taxon>Kitasatosporales</taxon>
        <taxon>Streptomycetaceae</taxon>
        <taxon>Streptomyces</taxon>
    </lineage>
</organism>
<keyword evidence="2" id="KW-1185">Reference proteome</keyword>
<protein>
    <recommendedName>
        <fullName evidence="3">Solute-binding protein family 3/N-terminal domain-containing protein</fullName>
    </recommendedName>
</protein>
<evidence type="ECO:0000313" key="2">
    <source>
        <dbReference type="Proteomes" id="UP001551189"/>
    </source>
</evidence>
<name>A0ABV3ASQ7_9ACTN</name>
<gene>
    <name evidence="1" type="ORF">ABZ931_03310</name>
</gene>
<evidence type="ECO:0000313" key="1">
    <source>
        <dbReference type="EMBL" id="MEU6800034.1"/>
    </source>
</evidence>